<feature type="compositionally biased region" description="Basic and acidic residues" evidence="1">
    <location>
        <begin position="211"/>
        <end position="224"/>
    </location>
</feature>
<reference evidence="2" key="1">
    <citation type="submission" date="2022-11" db="EMBL/GenBank/DDBJ databases">
        <title>Genome Resource of Sclerotinia nivalis Strain SnTB1, a Plant Pathogen Isolated from American Ginseng.</title>
        <authorList>
            <person name="Fan S."/>
        </authorList>
    </citation>
    <scope>NUCLEOTIDE SEQUENCE</scope>
    <source>
        <strain evidence="2">SnTB1</strain>
    </source>
</reference>
<dbReference type="OrthoDB" id="5342758at2759"/>
<gene>
    <name evidence="2" type="ORF">OCU04_000520</name>
</gene>
<feature type="compositionally biased region" description="Basic and acidic residues" evidence="1">
    <location>
        <begin position="310"/>
        <end position="329"/>
    </location>
</feature>
<feature type="region of interest" description="Disordered" evidence="1">
    <location>
        <begin position="611"/>
        <end position="656"/>
    </location>
</feature>
<proteinExistence type="predicted"/>
<feature type="compositionally biased region" description="Polar residues" evidence="1">
    <location>
        <begin position="566"/>
        <end position="576"/>
    </location>
</feature>
<evidence type="ECO:0000256" key="1">
    <source>
        <dbReference type="SAM" id="MobiDB-lite"/>
    </source>
</evidence>
<evidence type="ECO:0000313" key="3">
    <source>
        <dbReference type="Proteomes" id="UP001152300"/>
    </source>
</evidence>
<feature type="compositionally biased region" description="Basic and acidic residues" evidence="1">
    <location>
        <begin position="549"/>
        <end position="565"/>
    </location>
</feature>
<feature type="compositionally biased region" description="Acidic residues" evidence="1">
    <location>
        <begin position="612"/>
        <end position="624"/>
    </location>
</feature>
<name>A0A9X0DQD1_9HELO</name>
<comment type="caution">
    <text evidence="2">The sequence shown here is derived from an EMBL/GenBank/DDBJ whole genome shotgun (WGS) entry which is preliminary data.</text>
</comment>
<dbReference type="AlphaFoldDB" id="A0A9X0DQD1"/>
<feature type="compositionally biased region" description="Low complexity" evidence="1">
    <location>
        <begin position="1"/>
        <end position="13"/>
    </location>
</feature>
<feature type="compositionally biased region" description="Basic and acidic residues" evidence="1">
    <location>
        <begin position="625"/>
        <end position="640"/>
    </location>
</feature>
<organism evidence="2 3">
    <name type="scientific">Sclerotinia nivalis</name>
    <dbReference type="NCBI Taxonomy" id="352851"/>
    <lineage>
        <taxon>Eukaryota</taxon>
        <taxon>Fungi</taxon>
        <taxon>Dikarya</taxon>
        <taxon>Ascomycota</taxon>
        <taxon>Pezizomycotina</taxon>
        <taxon>Leotiomycetes</taxon>
        <taxon>Helotiales</taxon>
        <taxon>Sclerotiniaceae</taxon>
        <taxon>Sclerotinia</taxon>
    </lineage>
</organism>
<accession>A0A9X0DQD1</accession>
<feature type="region of interest" description="Disordered" evidence="1">
    <location>
        <begin position="195"/>
        <end position="229"/>
    </location>
</feature>
<feature type="region of interest" description="Disordered" evidence="1">
    <location>
        <begin position="537"/>
        <end position="594"/>
    </location>
</feature>
<evidence type="ECO:0000313" key="2">
    <source>
        <dbReference type="EMBL" id="KAJ8070127.1"/>
    </source>
</evidence>
<feature type="region of interest" description="Disordered" evidence="1">
    <location>
        <begin position="1"/>
        <end position="100"/>
    </location>
</feature>
<dbReference type="Proteomes" id="UP001152300">
    <property type="component" value="Unassembled WGS sequence"/>
</dbReference>
<keyword evidence="3" id="KW-1185">Reference proteome</keyword>
<feature type="compositionally biased region" description="Basic and acidic residues" evidence="1">
    <location>
        <begin position="585"/>
        <end position="594"/>
    </location>
</feature>
<sequence>MSRSRNSFFSNSSGTNDQQHPLLSREYDSHNGINLRNLSSPSASRATPSPPPEFYRDIRSPTSTSARTISPRPVSAAGSASKMKGNGKAKGRRIQFAAPPPPIVGSVVGLGRGGKIGMSLDGSRSPSLRGSLVREARGGVGALKSMGSSVGGSVQIDTLLGLERRERALQAELQMLLDAQGEGLLAGFGGGGGDMGYGSGNSTPTTRSLQRGKDSQGGRGKDGAHMQTIPVRQPKKRTIGLKAARKGLLRDMGELADVKGEEGDLLGEEIERREMCIAKTKDWKIRIEEAKKEIGEFMSVDTTNSGSTSLDRERDESTQGKSEEDREIAELRTEERAVANEIRETEDRLLQMKARKNWLGERIKERVNQRESRLSSYRGALKEVESEVQEFLTRPPVMVSISMENEEGFMTLPPKRRTLEMAEEWWSKEINSLQERKLEVEKEKEALEDGAKYWEESVGTVMQFEDELRESMKSGKVSDVDGLRGQIGKMKQVIGKLAETVEVAETKGWNLLVIAIGAELQAFRQGKEILRGALKSMGGEIDDDDDGNDERNDEKKNGDKNEHESINNTQKQSINESRTDEDDGLKELEKDLARQENSFVHGRARVLVNVDREEESVDREEESDEEKHLEELLVDRGADVDHDDGDGDGDTGHEGF</sequence>
<feature type="compositionally biased region" description="Polar residues" evidence="1">
    <location>
        <begin position="300"/>
        <end position="309"/>
    </location>
</feature>
<feature type="region of interest" description="Disordered" evidence="1">
    <location>
        <begin position="299"/>
        <end position="329"/>
    </location>
</feature>
<evidence type="ECO:0008006" key="4">
    <source>
        <dbReference type="Google" id="ProtNLM"/>
    </source>
</evidence>
<dbReference type="EMBL" id="JAPEIS010000001">
    <property type="protein sequence ID" value="KAJ8070127.1"/>
    <property type="molecule type" value="Genomic_DNA"/>
</dbReference>
<protein>
    <recommendedName>
        <fullName evidence="4">Autophagy-related protein 28</fullName>
    </recommendedName>
</protein>